<keyword evidence="1" id="KW-1133">Transmembrane helix</keyword>
<dbReference type="Proteomes" id="UP000653127">
    <property type="component" value="Unassembled WGS sequence"/>
</dbReference>
<dbReference type="EMBL" id="JACRST010000001">
    <property type="protein sequence ID" value="MBC8545742.1"/>
    <property type="molecule type" value="Genomic_DNA"/>
</dbReference>
<feature type="transmembrane region" description="Helical" evidence="1">
    <location>
        <begin position="87"/>
        <end position="111"/>
    </location>
</feature>
<reference evidence="2" key="1">
    <citation type="submission" date="2020-08" db="EMBL/GenBank/DDBJ databases">
        <title>Genome public.</title>
        <authorList>
            <person name="Liu C."/>
            <person name="Sun Q."/>
        </authorList>
    </citation>
    <scope>NUCLEOTIDE SEQUENCE</scope>
    <source>
        <strain evidence="2">NSJ-31</strain>
    </source>
</reference>
<organism evidence="2 3">
    <name type="scientific">Ligaoa zhengdingensis</name>
    <dbReference type="NCBI Taxonomy" id="2763658"/>
    <lineage>
        <taxon>Bacteria</taxon>
        <taxon>Bacillati</taxon>
        <taxon>Bacillota</taxon>
        <taxon>Clostridia</taxon>
        <taxon>Eubacteriales</taxon>
        <taxon>Oscillospiraceae</taxon>
        <taxon>Ligaoa</taxon>
    </lineage>
</organism>
<keyword evidence="1" id="KW-0472">Membrane</keyword>
<accession>A0A926DXP1</accession>
<name>A0A926DXP1_9FIRM</name>
<protein>
    <submittedName>
        <fullName evidence="2">Uncharacterized protein</fullName>
    </submittedName>
</protein>
<feature type="transmembrane region" description="Helical" evidence="1">
    <location>
        <begin position="12"/>
        <end position="34"/>
    </location>
</feature>
<sequence>MRKNNNYRRALEYLELATCLIYLGWLVFLAILWGSERMAPHRVANVVSLVFSLLISVLLCWIRWLPQVRAVRSGLTARQTGRIVRSRLWWIGSVKLVMVCGFAGMSISMVFSQILRMILAVLTILALVGVSIRFGLEQKAVLSDSVRSPR</sequence>
<evidence type="ECO:0000256" key="1">
    <source>
        <dbReference type="SAM" id="Phobius"/>
    </source>
</evidence>
<gene>
    <name evidence="2" type="ORF">H8711_02160</name>
</gene>
<feature type="transmembrane region" description="Helical" evidence="1">
    <location>
        <begin position="117"/>
        <end position="136"/>
    </location>
</feature>
<evidence type="ECO:0000313" key="3">
    <source>
        <dbReference type="Proteomes" id="UP000653127"/>
    </source>
</evidence>
<keyword evidence="1" id="KW-0812">Transmembrane</keyword>
<proteinExistence type="predicted"/>
<keyword evidence="3" id="KW-1185">Reference proteome</keyword>
<dbReference type="RefSeq" id="WP_249281884.1">
    <property type="nucleotide sequence ID" value="NZ_JACRST010000001.1"/>
</dbReference>
<feature type="transmembrane region" description="Helical" evidence="1">
    <location>
        <begin position="46"/>
        <end position="66"/>
    </location>
</feature>
<evidence type="ECO:0000313" key="2">
    <source>
        <dbReference type="EMBL" id="MBC8545742.1"/>
    </source>
</evidence>
<comment type="caution">
    <text evidence="2">The sequence shown here is derived from an EMBL/GenBank/DDBJ whole genome shotgun (WGS) entry which is preliminary data.</text>
</comment>
<dbReference type="AlphaFoldDB" id="A0A926DXP1"/>